<dbReference type="EMBL" id="GL441773">
    <property type="protein sequence ID" value="EFN64296.1"/>
    <property type="molecule type" value="Genomic_DNA"/>
</dbReference>
<dbReference type="InParanoid" id="E2AQI7"/>
<organism evidence="2">
    <name type="scientific">Camponotus floridanus</name>
    <name type="common">Florida carpenter ant</name>
    <dbReference type="NCBI Taxonomy" id="104421"/>
    <lineage>
        <taxon>Eukaryota</taxon>
        <taxon>Metazoa</taxon>
        <taxon>Ecdysozoa</taxon>
        <taxon>Arthropoda</taxon>
        <taxon>Hexapoda</taxon>
        <taxon>Insecta</taxon>
        <taxon>Pterygota</taxon>
        <taxon>Neoptera</taxon>
        <taxon>Endopterygota</taxon>
        <taxon>Hymenoptera</taxon>
        <taxon>Apocrita</taxon>
        <taxon>Aculeata</taxon>
        <taxon>Formicoidea</taxon>
        <taxon>Formicidae</taxon>
        <taxon>Formicinae</taxon>
        <taxon>Camponotus</taxon>
    </lineage>
</organism>
<sequence>EHRNHIHRNTSQLSVITNHRLKFNHKFNWDKYEILDKEFSLGKKLNFEVFLL</sequence>
<keyword evidence="2" id="KW-1185">Reference proteome</keyword>
<feature type="non-terminal residue" evidence="1">
    <location>
        <position position="1"/>
    </location>
</feature>
<gene>
    <name evidence="1" type="ORF">EAG_12079</name>
</gene>
<evidence type="ECO:0000313" key="1">
    <source>
        <dbReference type="EMBL" id="EFN64296.1"/>
    </source>
</evidence>
<dbReference type="Proteomes" id="UP000000311">
    <property type="component" value="Unassembled WGS sequence"/>
</dbReference>
<dbReference type="AlphaFoldDB" id="E2AQI7"/>
<name>E2AQI7_CAMFO</name>
<accession>E2AQI7</accession>
<feature type="non-terminal residue" evidence="1">
    <location>
        <position position="52"/>
    </location>
</feature>
<evidence type="ECO:0000313" key="2">
    <source>
        <dbReference type="Proteomes" id="UP000000311"/>
    </source>
</evidence>
<reference evidence="1 2" key="1">
    <citation type="journal article" date="2010" name="Science">
        <title>Genomic comparison of the ants Camponotus floridanus and Harpegnathos saltator.</title>
        <authorList>
            <person name="Bonasio R."/>
            <person name="Zhang G."/>
            <person name="Ye C."/>
            <person name="Mutti N.S."/>
            <person name="Fang X."/>
            <person name="Qin N."/>
            <person name="Donahue G."/>
            <person name="Yang P."/>
            <person name="Li Q."/>
            <person name="Li C."/>
            <person name="Zhang P."/>
            <person name="Huang Z."/>
            <person name="Berger S.L."/>
            <person name="Reinberg D."/>
            <person name="Wang J."/>
            <person name="Liebig J."/>
        </authorList>
    </citation>
    <scope>NUCLEOTIDE SEQUENCE [LARGE SCALE GENOMIC DNA]</scope>
    <source>
        <strain evidence="2">C129</strain>
    </source>
</reference>
<protein>
    <submittedName>
        <fullName evidence="1">Uncharacterized protein</fullName>
    </submittedName>
</protein>
<proteinExistence type="predicted"/>